<dbReference type="EMBL" id="DS566068">
    <property type="status" value="NOT_ANNOTATED_CDS"/>
    <property type="molecule type" value="Genomic_DNA"/>
</dbReference>
<evidence type="ECO:0000256" key="3">
    <source>
        <dbReference type="ARBA" id="ARBA00022741"/>
    </source>
</evidence>
<comment type="subcellular location">
    <subcellularLocation>
        <location evidence="1 11">Nucleus</location>
    </subcellularLocation>
</comment>
<dbReference type="PANTHER" id="PTHR13710">
    <property type="entry name" value="DNA HELICASE RECQ FAMILY MEMBER"/>
    <property type="match status" value="1"/>
</dbReference>
<dbReference type="VEuPathDB" id="FungiDB:KRP22_14300"/>
<dbReference type="SUPFAM" id="SSF52540">
    <property type="entry name" value="P-loop containing nucleoside triphosphate hydrolases"/>
    <property type="match status" value="1"/>
</dbReference>
<feature type="domain" description="Helicase C-terminal" evidence="14">
    <location>
        <begin position="554"/>
        <end position="707"/>
    </location>
</feature>
<dbReference type="Proteomes" id="UP000005238">
    <property type="component" value="Unassembled WGS sequence"/>
</dbReference>
<evidence type="ECO:0000256" key="6">
    <source>
        <dbReference type="ARBA" id="ARBA00022840"/>
    </source>
</evidence>
<comment type="catalytic activity">
    <reaction evidence="10 11">
        <text>Couples ATP hydrolysis with the unwinding of duplex DNA by translocating in the 3'-5' direction.</text>
        <dbReference type="EC" id="5.6.2.4"/>
    </reaction>
</comment>
<dbReference type="GO" id="GO:0016887">
    <property type="term" value="F:ATP hydrolysis activity"/>
    <property type="evidence" value="ECO:0007669"/>
    <property type="project" value="RHEA"/>
</dbReference>
<feature type="region of interest" description="Disordered" evidence="12">
    <location>
        <begin position="197"/>
        <end position="300"/>
    </location>
</feature>
<dbReference type="CDD" id="cd17920">
    <property type="entry name" value="DEXHc_RecQ"/>
    <property type="match status" value="1"/>
</dbReference>
<dbReference type="GO" id="GO:0009378">
    <property type="term" value="F:four-way junction helicase activity"/>
    <property type="evidence" value="ECO:0000318"/>
    <property type="project" value="GO_Central"/>
</dbReference>
<organism evidence="15 16">
    <name type="scientific">Phytophthora ramorum</name>
    <name type="common">Sudden oak death agent</name>
    <dbReference type="NCBI Taxonomy" id="164328"/>
    <lineage>
        <taxon>Eukaryota</taxon>
        <taxon>Sar</taxon>
        <taxon>Stramenopiles</taxon>
        <taxon>Oomycota</taxon>
        <taxon>Peronosporomycetes</taxon>
        <taxon>Peronosporales</taxon>
        <taxon>Peronosporaceae</taxon>
        <taxon>Phytophthora</taxon>
    </lineage>
</organism>
<sequence length="840" mass="92724">MVRSFAAYAFATALTGAAAHSPALVYKFDAADAAGVDGSIQVVYAGEDSSTATITAALDFSAVDQAKLAAFDGNCTEAVTSYKWHIHTKWNSTLSSDSFKQCSKAATDNHYDPLRACGTASEYIAEPDCKAKSLTYACNPANYTADPLVCEKGDLSGKFGAFELSEDSTVSAEWTDEHYPLPSENTATWSIVLHAEAEHEYEDESEDGSETEHEAGSQEQREDEYKTSSEEQEQEQEQEQEEYGEGSDEHEHHEEEDGEASGVDGSEEQYGEDSEEHQEASADETQHEHDEQEGEEESLLRLRRAPTPLCAALPRVFSTDQQALDVAYRKLLELGACDVLPVTEAQSTAVTMANQGYSIFLHLPTGAGKSLAFQAPALLTGADKTTLVVSPLIALMHDQVAALRRKGVEAVQVSGGERNKSVPLSQLLSGQRLVYTTPEFLQMNAEMRAWMRAAVNEARLARIVLDEAHCVLEWGNSFRPSYLELSRWKTQFFSGVPITLATASVSDEDIARLAELFQLELLEAAPAEEESRLAKQVTDRKNLRMEVVRKSSQAADTIAKRVGKETTIVYCMTKKEAEDTCLALVRVGCHAGVYHGGLPRKRREFVRKQWMMGQLTIICATSAFGMGIDRSDVRFVVHHSIPLSLSAYSQQIGRSGRDGKPAVCILLYSEADKSRADRLTTERLDSDGTGYGASSNGSSRGELEEIAAFCEMTSGCRKELLYTHFGFRFDTARCVQNCNCGVPLEAAAESWRNEDLDAEEKPNKSKVEEEDGIPKGTIEYQYQKILAVSKRLKLPKREALSRRLIRDILEAEPASEEEMASMRGIGPDKAARYFRLFRFD</sequence>
<keyword evidence="7" id="KW-0238">DNA-binding</keyword>
<dbReference type="VEuPathDB" id="FungiDB:KRP23_12661"/>
<dbReference type="EC" id="5.6.2.4" evidence="11"/>
<dbReference type="HOGENOM" id="CLU_387582_0_0_1"/>
<dbReference type="InterPro" id="IPR036423">
    <property type="entry name" value="SOD-like_Cu/Zn_dom_sf"/>
</dbReference>
<name>H3HDP3_PHYRM</name>
<dbReference type="STRING" id="164328.H3HDP3"/>
<dbReference type="InterPro" id="IPR002464">
    <property type="entry name" value="DNA/RNA_helicase_DEAH_CS"/>
</dbReference>
<dbReference type="PROSITE" id="PS00690">
    <property type="entry name" value="DEAH_ATP_HELICASE"/>
    <property type="match status" value="1"/>
</dbReference>
<dbReference type="PROSITE" id="PS51194">
    <property type="entry name" value="HELICASE_CTER"/>
    <property type="match status" value="1"/>
</dbReference>
<keyword evidence="6 11" id="KW-0067">ATP-binding</keyword>
<reference evidence="15" key="2">
    <citation type="submission" date="2015-06" db="UniProtKB">
        <authorList>
            <consortium name="EnsemblProtists"/>
        </authorList>
    </citation>
    <scope>IDENTIFICATION</scope>
    <source>
        <strain evidence="15">Pr102</strain>
    </source>
</reference>
<dbReference type="InterPro" id="IPR004589">
    <property type="entry name" value="DNA_helicase_ATP-dep_RecQ"/>
</dbReference>
<keyword evidence="5 11" id="KW-0347">Helicase</keyword>
<dbReference type="SMART" id="SM00487">
    <property type="entry name" value="DEXDc"/>
    <property type="match status" value="1"/>
</dbReference>
<evidence type="ECO:0000256" key="4">
    <source>
        <dbReference type="ARBA" id="ARBA00022801"/>
    </source>
</evidence>
<evidence type="ECO:0000256" key="7">
    <source>
        <dbReference type="ARBA" id="ARBA00023125"/>
    </source>
</evidence>
<dbReference type="Pfam" id="PF16124">
    <property type="entry name" value="RecQ_Zn_bind"/>
    <property type="match status" value="1"/>
</dbReference>
<dbReference type="GO" id="GO:0005694">
    <property type="term" value="C:chromosome"/>
    <property type="evidence" value="ECO:0000318"/>
    <property type="project" value="GO_Central"/>
</dbReference>
<feature type="compositionally biased region" description="Acidic residues" evidence="12">
    <location>
        <begin position="256"/>
        <end position="276"/>
    </location>
</feature>
<keyword evidence="9 11" id="KW-0539">Nucleus</keyword>
<reference evidence="16" key="1">
    <citation type="journal article" date="2006" name="Science">
        <title>Phytophthora genome sequences uncover evolutionary origins and mechanisms of pathogenesis.</title>
        <authorList>
            <person name="Tyler B.M."/>
            <person name="Tripathy S."/>
            <person name="Zhang X."/>
            <person name="Dehal P."/>
            <person name="Jiang R.H."/>
            <person name="Aerts A."/>
            <person name="Arredondo F.D."/>
            <person name="Baxter L."/>
            <person name="Bensasson D."/>
            <person name="Beynon J.L."/>
            <person name="Chapman J."/>
            <person name="Damasceno C.M."/>
            <person name="Dorrance A.E."/>
            <person name="Dou D."/>
            <person name="Dickerman A.W."/>
            <person name="Dubchak I.L."/>
            <person name="Garbelotto M."/>
            <person name="Gijzen M."/>
            <person name="Gordon S.G."/>
            <person name="Govers F."/>
            <person name="Grunwald N.J."/>
            <person name="Huang W."/>
            <person name="Ivors K.L."/>
            <person name="Jones R.W."/>
            <person name="Kamoun S."/>
            <person name="Krampis K."/>
            <person name="Lamour K.H."/>
            <person name="Lee M.K."/>
            <person name="McDonald W.H."/>
            <person name="Medina M."/>
            <person name="Meijer H.J."/>
            <person name="Nordberg E.K."/>
            <person name="Maclean D.J."/>
            <person name="Ospina-Giraldo M.D."/>
            <person name="Morris P.F."/>
            <person name="Phuntumart V."/>
            <person name="Putnam N.H."/>
            <person name="Rash S."/>
            <person name="Rose J.K."/>
            <person name="Sakihama Y."/>
            <person name="Salamov A.A."/>
            <person name="Savidor A."/>
            <person name="Scheuring C.F."/>
            <person name="Smith B.M."/>
            <person name="Sobral B.W."/>
            <person name="Terry A."/>
            <person name="Torto-Alalibo T.A."/>
            <person name="Win J."/>
            <person name="Xu Z."/>
            <person name="Zhang H."/>
            <person name="Grigoriev I.V."/>
            <person name="Rokhsar D.S."/>
            <person name="Boore J.L."/>
        </authorList>
    </citation>
    <scope>NUCLEOTIDE SEQUENCE [LARGE SCALE GENOMIC DNA]</scope>
    <source>
        <strain evidence="16">Pr102</strain>
    </source>
</reference>
<proteinExistence type="inferred from homology"/>
<feature type="compositionally biased region" description="Basic and acidic residues" evidence="12">
    <location>
        <begin position="210"/>
        <end position="229"/>
    </location>
</feature>
<dbReference type="GO" id="GO:0003677">
    <property type="term" value="F:DNA binding"/>
    <property type="evidence" value="ECO:0007669"/>
    <property type="project" value="UniProtKB-KW"/>
</dbReference>
<evidence type="ECO:0000256" key="1">
    <source>
        <dbReference type="ARBA" id="ARBA00004123"/>
    </source>
</evidence>
<evidence type="ECO:0000256" key="12">
    <source>
        <dbReference type="SAM" id="MobiDB-lite"/>
    </source>
</evidence>
<dbReference type="GO" id="GO:0043138">
    <property type="term" value="F:3'-5' DNA helicase activity"/>
    <property type="evidence" value="ECO:0000318"/>
    <property type="project" value="GO_Central"/>
</dbReference>
<dbReference type="GO" id="GO:0006801">
    <property type="term" value="P:superoxide metabolic process"/>
    <property type="evidence" value="ECO:0007669"/>
    <property type="project" value="InterPro"/>
</dbReference>
<dbReference type="GO" id="GO:0005634">
    <property type="term" value="C:nucleus"/>
    <property type="evidence" value="ECO:0000318"/>
    <property type="project" value="GO_Central"/>
</dbReference>
<evidence type="ECO:0000256" key="2">
    <source>
        <dbReference type="ARBA" id="ARBA00005446"/>
    </source>
</evidence>
<dbReference type="InterPro" id="IPR014001">
    <property type="entry name" value="Helicase_ATP-bd"/>
</dbReference>
<dbReference type="Pfam" id="PF00270">
    <property type="entry name" value="DEAD"/>
    <property type="match status" value="1"/>
</dbReference>
<evidence type="ECO:0000256" key="8">
    <source>
        <dbReference type="ARBA" id="ARBA00023235"/>
    </source>
</evidence>
<dbReference type="GO" id="GO:0005737">
    <property type="term" value="C:cytoplasm"/>
    <property type="evidence" value="ECO:0000318"/>
    <property type="project" value="GO_Central"/>
</dbReference>
<feature type="compositionally biased region" description="Acidic residues" evidence="12">
    <location>
        <begin position="199"/>
        <end position="209"/>
    </location>
</feature>
<dbReference type="InterPro" id="IPR011545">
    <property type="entry name" value="DEAD/DEAH_box_helicase_dom"/>
</dbReference>
<keyword evidence="4 11" id="KW-0378">Hydrolase</keyword>
<accession>H3HDP3</accession>
<dbReference type="GO" id="GO:0046872">
    <property type="term" value="F:metal ion binding"/>
    <property type="evidence" value="ECO:0007669"/>
    <property type="project" value="InterPro"/>
</dbReference>
<dbReference type="GO" id="GO:0006260">
    <property type="term" value="P:DNA replication"/>
    <property type="evidence" value="ECO:0000318"/>
    <property type="project" value="GO_Central"/>
</dbReference>
<comment type="catalytic activity">
    <reaction evidence="11">
        <text>ATP + H2O = ADP + phosphate + H(+)</text>
        <dbReference type="Rhea" id="RHEA:13065"/>
        <dbReference type="ChEBI" id="CHEBI:15377"/>
        <dbReference type="ChEBI" id="CHEBI:15378"/>
        <dbReference type="ChEBI" id="CHEBI:30616"/>
        <dbReference type="ChEBI" id="CHEBI:43474"/>
        <dbReference type="ChEBI" id="CHEBI:456216"/>
    </reaction>
</comment>
<evidence type="ECO:0000256" key="10">
    <source>
        <dbReference type="ARBA" id="ARBA00034617"/>
    </source>
</evidence>
<dbReference type="Gene3D" id="3.40.50.300">
    <property type="entry name" value="P-loop containing nucleotide triphosphate hydrolases"/>
    <property type="match status" value="2"/>
</dbReference>
<dbReference type="InterPro" id="IPR032284">
    <property type="entry name" value="RecQ_Zn-bd"/>
</dbReference>
<protein>
    <recommendedName>
        <fullName evidence="11">ATP-dependent DNA helicase</fullName>
        <ecNumber evidence="11">5.6.2.4</ecNumber>
    </recommendedName>
</protein>
<feature type="compositionally biased region" description="Basic and acidic residues" evidence="12">
    <location>
        <begin position="277"/>
        <end position="290"/>
    </location>
</feature>
<dbReference type="VEuPathDB" id="FungiDB:KRP23_12662"/>
<dbReference type="InterPro" id="IPR001650">
    <property type="entry name" value="Helicase_C-like"/>
</dbReference>
<dbReference type="VEuPathDB" id="FungiDB:KRP22_14301"/>
<dbReference type="PROSITE" id="PS51192">
    <property type="entry name" value="HELICASE_ATP_BIND_1"/>
    <property type="match status" value="1"/>
</dbReference>
<evidence type="ECO:0000256" key="11">
    <source>
        <dbReference type="RuleBase" id="RU364117"/>
    </source>
</evidence>
<dbReference type="Pfam" id="PF00271">
    <property type="entry name" value="Helicase_C"/>
    <property type="match status" value="1"/>
</dbReference>
<evidence type="ECO:0000313" key="15">
    <source>
        <dbReference type="EnsemblProtists" id="Phyra96316"/>
    </source>
</evidence>
<evidence type="ECO:0000256" key="5">
    <source>
        <dbReference type="ARBA" id="ARBA00022806"/>
    </source>
</evidence>
<dbReference type="InterPro" id="IPR027417">
    <property type="entry name" value="P-loop_NTPase"/>
</dbReference>
<comment type="similarity">
    <text evidence="2 11">Belongs to the helicase family. RecQ subfamily.</text>
</comment>
<dbReference type="GO" id="GO:0005524">
    <property type="term" value="F:ATP binding"/>
    <property type="evidence" value="ECO:0007669"/>
    <property type="project" value="UniProtKB-KW"/>
</dbReference>
<dbReference type="EnsemblProtists" id="Phyra96316">
    <property type="protein sequence ID" value="Phyra96316"/>
    <property type="gene ID" value="Phyra96316"/>
</dbReference>
<dbReference type="PANTHER" id="PTHR13710:SF153">
    <property type="entry name" value="RECQ-LIKE DNA HELICASE BLM"/>
    <property type="match status" value="1"/>
</dbReference>
<feature type="compositionally biased region" description="Acidic residues" evidence="12">
    <location>
        <begin position="230"/>
        <end position="246"/>
    </location>
</feature>
<dbReference type="GO" id="GO:0000724">
    <property type="term" value="P:double-strand break repair via homologous recombination"/>
    <property type="evidence" value="ECO:0000318"/>
    <property type="project" value="GO_Central"/>
</dbReference>
<dbReference type="Gene3D" id="2.60.40.200">
    <property type="entry name" value="Superoxide dismutase, copper/zinc binding domain"/>
    <property type="match status" value="1"/>
</dbReference>
<dbReference type="AlphaFoldDB" id="H3HDP3"/>
<evidence type="ECO:0000256" key="9">
    <source>
        <dbReference type="ARBA" id="ARBA00023242"/>
    </source>
</evidence>
<dbReference type="NCBIfam" id="TIGR00614">
    <property type="entry name" value="recQ_fam"/>
    <property type="match status" value="1"/>
</dbReference>
<dbReference type="InParanoid" id="H3HDP3"/>
<keyword evidence="3 11" id="KW-0547">Nucleotide-binding</keyword>
<dbReference type="eggNOG" id="KOG0351">
    <property type="taxonomic scope" value="Eukaryota"/>
</dbReference>
<evidence type="ECO:0000259" key="14">
    <source>
        <dbReference type="PROSITE" id="PS51194"/>
    </source>
</evidence>
<evidence type="ECO:0000259" key="13">
    <source>
        <dbReference type="PROSITE" id="PS51192"/>
    </source>
</evidence>
<dbReference type="VEuPathDB" id="FungiDB:KRP23_12660"/>
<keyword evidence="8" id="KW-0413">Isomerase</keyword>
<keyword evidence="16" id="KW-1185">Reference proteome</keyword>
<evidence type="ECO:0000313" key="16">
    <source>
        <dbReference type="Proteomes" id="UP000005238"/>
    </source>
</evidence>
<feature type="domain" description="Helicase ATP-binding" evidence="13">
    <location>
        <begin position="350"/>
        <end position="523"/>
    </location>
</feature>
<dbReference type="SMART" id="SM00490">
    <property type="entry name" value="HELICc"/>
    <property type="match status" value="1"/>
</dbReference>